<name>A0A5C4SZI7_9BACL</name>
<sequence>MYELKNDYLCAAFDDWGRLIRLSNRQSGAGNVIASPSDGSFKLVFKRGEDWENPVYANDQSFRVEHKGDRLVFAADTLQVRGFTANIGIKLHVALQGEDLAFGAEIDNREDVLITDFEYPNIGVIHSLAGGKPALLWPQQCGQKITNIGKYLSDMPKTRGKHANTVRLNYPGGHPHGGSMQWMALVDGDQTLFLSGRDSDFYTSELLVMGSRRDPGAITLTFEKMPFVKQNETWTSPRSILKLYTGSWHHSAREYAAWSGTWRYRTEKPQWVQDMKGYFLVINKQQYGTEMWKYDELPRLYDIARAHGCDTLGLFGWYDSGHDNQYPHVQAGESLGGAEALRSNIKAVQDAGGKITLYQQGHLIDISSDFYKNGGDRLESKSRWNAPYFEFYNKSHHSSFQANYTSKSFSISCPSCPEWQELMKDKVDFIAAFGADGVLFDQIGGMPAYPCFDDRHPHAQGKPSLSMSQGRMQLLEGIQSRTKAIDSEYAFFTEHVTDLYSGYVDCLHGMSAAPSRESNRLDTETNGEIAEKINYPELFRYCFPETVVTIRNPFPYIAPRVANYAFAFGLRYELEIRYEDDRNELLADHYADDRQYAKQVTELRAKYWHVLGYGEFRDVEGIVNRNPAIIAKAYHKDRLLAIALWNDTPRAADVRIEAAGYRLIEVSTTQEAAAAMPHSLAPQQIAVALYEKEEGMRS</sequence>
<dbReference type="RefSeq" id="WP_139606394.1">
    <property type="nucleotide sequence ID" value="NZ_VDCQ01000065.1"/>
</dbReference>
<dbReference type="InterPro" id="IPR017853">
    <property type="entry name" value="GH"/>
</dbReference>
<keyword evidence="3" id="KW-1185">Reference proteome</keyword>
<reference evidence="2 3" key="1">
    <citation type="submission" date="2019-05" db="EMBL/GenBank/DDBJ databases">
        <title>We sequenced the genome of Paenibacillus hemerocallicola KCTC 33185 for further insight into its adaptation and study the phylogeny of Paenibacillus.</title>
        <authorList>
            <person name="Narsing Rao M.P."/>
        </authorList>
    </citation>
    <scope>NUCLEOTIDE SEQUENCE [LARGE SCALE GENOMIC DNA]</scope>
    <source>
        <strain evidence="2 3">KCTC 33185</strain>
    </source>
</reference>
<dbReference type="SUPFAM" id="SSF51445">
    <property type="entry name" value="(Trans)glycosidases"/>
    <property type="match status" value="1"/>
</dbReference>
<feature type="domain" description="DUF6259" evidence="1">
    <location>
        <begin position="239"/>
        <end position="517"/>
    </location>
</feature>
<dbReference type="AlphaFoldDB" id="A0A5C4SZI7"/>
<gene>
    <name evidence="2" type="ORF">FE784_32375</name>
</gene>
<dbReference type="Pfam" id="PF19773">
    <property type="entry name" value="DUF6259"/>
    <property type="match status" value="1"/>
</dbReference>
<dbReference type="InterPro" id="IPR046226">
    <property type="entry name" value="DUF6259"/>
</dbReference>
<dbReference type="Proteomes" id="UP000307943">
    <property type="component" value="Unassembled WGS sequence"/>
</dbReference>
<organism evidence="2 3">
    <name type="scientific">Paenibacillus hemerocallicola</name>
    <dbReference type="NCBI Taxonomy" id="1172614"/>
    <lineage>
        <taxon>Bacteria</taxon>
        <taxon>Bacillati</taxon>
        <taxon>Bacillota</taxon>
        <taxon>Bacilli</taxon>
        <taxon>Bacillales</taxon>
        <taxon>Paenibacillaceae</taxon>
        <taxon>Paenibacillus</taxon>
    </lineage>
</organism>
<dbReference type="OrthoDB" id="5077666at2"/>
<comment type="caution">
    <text evidence="2">The sequence shown here is derived from an EMBL/GenBank/DDBJ whole genome shotgun (WGS) entry which is preliminary data.</text>
</comment>
<protein>
    <recommendedName>
        <fullName evidence="1">DUF6259 domain-containing protein</fullName>
    </recommendedName>
</protein>
<evidence type="ECO:0000259" key="1">
    <source>
        <dbReference type="Pfam" id="PF19773"/>
    </source>
</evidence>
<accession>A0A5C4SZI7</accession>
<dbReference type="EMBL" id="VDCQ01000065">
    <property type="protein sequence ID" value="TNJ62123.1"/>
    <property type="molecule type" value="Genomic_DNA"/>
</dbReference>
<evidence type="ECO:0000313" key="2">
    <source>
        <dbReference type="EMBL" id="TNJ62123.1"/>
    </source>
</evidence>
<proteinExistence type="predicted"/>
<evidence type="ECO:0000313" key="3">
    <source>
        <dbReference type="Proteomes" id="UP000307943"/>
    </source>
</evidence>